<reference evidence="1 2" key="1">
    <citation type="submission" date="2015-01" db="EMBL/GenBank/DDBJ databases">
        <title>Draft genome of the acidophilic iron oxidizer Acidithrix ferrooxidans strain Py-F3.</title>
        <authorList>
            <person name="Poehlein A."/>
            <person name="Eisen S."/>
            <person name="Schloemann M."/>
            <person name="Johnson B.D."/>
            <person name="Daniel R."/>
            <person name="Muehling M."/>
        </authorList>
    </citation>
    <scope>NUCLEOTIDE SEQUENCE [LARGE SCALE GENOMIC DNA]</scope>
    <source>
        <strain evidence="1 2">Py-F3</strain>
    </source>
</reference>
<evidence type="ECO:0000313" key="2">
    <source>
        <dbReference type="Proteomes" id="UP000032360"/>
    </source>
</evidence>
<protein>
    <submittedName>
        <fullName evidence="1">Uncharacterized protein</fullName>
    </submittedName>
</protein>
<keyword evidence="2" id="KW-1185">Reference proteome</keyword>
<dbReference type="Proteomes" id="UP000032360">
    <property type="component" value="Unassembled WGS sequence"/>
</dbReference>
<comment type="caution">
    <text evidence="1">The sequence shown here is derived from an EMBL/GenBank/DDBJ whole genome shotgun (WGS) entry which is preliminary data.</text>
</comment>
<organism evidence="1 2">
    <name type="scientific">Acidithrix ferrooxidans</name>
    <dbReference type="NCBI Taxonomy" id="1280514"/>
    <lineage>
        <taxon>Bacteria</taxon>
        <taxon>Bacillati</taxon>
        <taxon>Actinomycetota</taxon>
        <taxon>Acidimicrobiia</taxon>
        <taxon>Acidimicrobiales</taxon>
        <taxon>Acidimicrobiaceae</taxon>
        <taxon>Acidithrix</taxon>
    </lineage>
</organism>
<sequence length="88" mass="9434">MFLSAFDLALAKSQMVCCCVTEEVFASHSLSLRHGVRSLANLAGPQAVLFSGVDCLKDALDSSTLRFQTQSDMSPMSLAISTQPQQHG</sequence>
<name>A0A0D8HCT3_9ACTN</name>
<proteinExistence type="predicted"/>
<gene>
    <name evidence="1" type="ORF">AXFE_34570</name>
</gene>
<dbReference type="AlphaFoldDB" id="A0A0D8HCT3"/>
<evidence type="ECO:0000313" key="1">
    <source>
        <dbReference type="EMBL" id="KJF15704.1"/>
    </source>
</evidence>
<accession>A0A0D8HCT3</accession>
<dbReference type="EMBL" id="JXYS01000132">
    <property type="protein sequence ID" value="KJF15704.1"/>
    <property type="molecule type" value="Genomic_DNA"/>
</dbReference>